<evidence type="ECO:0000259" key="2">
    <source>
        <dbReference type="Pfam" id="PF20229"/>
    </source>
</evidence>
<accession>A0A377TZ56</accession>
<organism evidence="3 4">
    <name type="scientific">Klebsiella pneumoniae</name>
    <dbReference type="NCBI Taxonomy" id="573"/>
    <lineage>
        <taxon>Bacteria</taxon>
        <taxon>Pseudomonadati</taxon>
        <taxon>Pseudomonadota</taxon>
        <taxon>Gammaproteobacteria</taxon>
        <taxon>Enterobacterales</taxon>
        <taxon>Enterobacteriaceae</taxon>
        <taxon>Klebsiella/Raoultella group</taxon>
        <taxon>Klebsiella</taxon>
        <taxon>Klebsiella pneumoniae complex</taxon>
    </lineage>
</organism>
<feature type="compositionally biased region" description="Low complexity" evidence="1">
    <location>
        <begin position="128"/>
        <end position="137"/>
    </location>
</feature>
<proteinExistence type="predicted"/>
<reference evidence="3 4" key="1">
    <citation type="submission" date="2018-06" db="EMBL/GenBank/DDBJ databases">
        <authorList>
            <consortium name="Pathogen Informatics"/>
            <person name="Doyle S."/>
        </authorList>
    </citation>
    <scope>NUCLEOTIDE SEQUENCE [LARGE SCALE GENOMIC DNA]</scope>
    <source>
        <strain evidence="3 4">NCTC9140</strain>
    </source>
</reference>
<evidence type="ECO:0000313" key="3">
    <source>
        <dbReference type="EMBL" id="STS83197.1"/>
    </source>
</evidence>
<dbReference type="AlphaFoldDB" id="A0A377TZ56"/>
<feature type="domain" description="ChrB N-terminal" evidence="2">
    <location>
        <begin position="18"/>
        <end position="95"/>
    </location>
</feature>
<dbReference type="Proteomes" id="UP000254938">
    <property type="component" value="Unassembled WGS sequence"/>
</dbReference>
<name>A0A377TZ56_KLEPN</name>
<dbReference type="EMBL" id="UGKQ01000007">
    <property type="protein sequence ID" value="STS83197.1"/>
    <property type="molecule type" value="Genomic_DNA"/>
</dbReference>
<evidence type="ECO:0000313" key="4">
    <source>
        <dbReference type="Proteomes" id="UP000254938"/>
    </source>
</evidence>
<protein>
    <submittedName>
        <fullName evidence="3">Chromate resistance protein</fullName>
    </submittedName>
</protein>
<dbReference type="Pfam" id="PF20229">
    <property type="entry name" value="ChrB_N"/>
    <property type="match status" value="1"/>
</dbReference>
<gene>
    <name evidence="3" type="primary">chrB_2</name>
    <name evidence="3" type="ORF">NCTC9140_04956</name>
</gene>
<dbReference type="InterPro" id="IPR046858">
    <property type="entry name" value="ChrB_N"/>
</dbReference>
<evidence type="ECO:0000256" key="1">
    <source>
        <dbReference type="SAM" id="MobiDB-lite"/>
    </source>
</evidence>
<feature type="region of interest" description="Disordered" evidence="1">
    <location>
        <begin position="125"/>
        <end position="146"/>
    </location>
</feature>
<sequence length="163" mass="18376">MTMHLLILNLTTSQATLRMRVWRTLKQSGAVVLRDGVYMLPDVRQGYDTFLSACQAIRAEGGAGYVFTIESAEEEALRPLFDRREQYDALLQDLQALQGRYPPTDWRLSSNSCVKFSVTTGGSRLLISSRGPPGSRPLSDWPPSSRRLISGCRRTSRRRLRAN</sequence>